<dbReference type="KEGG" id="sace:GIY23_03765"/>
<dbReference type="RefSeq" id="WP_154075384.1">
    <property type="nucleotide sequence ID" value="NZ_CP045929.1"/>
</dbReference>
<dbReference type="EMBL" id="CP045929">
    <property type="protein sequence ID" value="QGK68781.1"/>
    <property type="molecule type" value="Genomic_DNA"/>
</dbReference>
<proteinExistence type="predicted"/>
<gene>
    <name evidence="3" type="ORF">GIY23_03765</name>
</gene>
<dbReference type="Proteomes" id="UP000371041">
    <property type="component" value="Chromosome"/>
</dbReference>
<name>A0A5Q3Q2I7_9PSEU</name>
<organism evidence="3 4">
    <name type="scientific">Allosaccharopolyspora coralli</name>
    <dbReference type="NCBI Taxonomy" id="2665642"/>
    <lineage>
        <taxon>Bacteria</taxon>
        <taxon>Bacillati</taxon>
        <taxon>Actinomycetota</taxon>
        <taxon>Actinomycetes</taxon>
        <taxon>Pseudonocardiales</taxon>
        <taxon>Pseudonocardiaceae</taxon>
        <taxon>Allosaccharopolyspora</taxon>
    </lineage>
</organism>
<reference evidence="4" key="1">
    <citation type="submission" date="2019-11" db="EMBL/GenBank/DDBJ databases">
        <title>The complete genome sequence of Saccharopolyspora sp. E2A.</title>
        <authorList>
            <person name="Zhang G."/>
        </authorList>
    </citation>
    <scope>NUCLEOTIDE SEQUENCE [LARGE SCALE GENOMIC DNA]</scope>
    <source>
        <strain evidence="4">E2A</strain>
    </source>
</reference>
<dbReference type="InterPro" id="IPR023365">
    <property type="entry name" value="Sortase_dom-sf"/>
</dbReference>
<evidence type="ECO:0000313" key="3">
    <source>
        <dbReference type="EMBL" id="QGK68781.1"/>
    </source>
</evidence>
<evidence type="ECO:0000256" key="2">
    <source>
        <dbReference type="SAM" id="MobiDB-lite"/>
    </source>
</evidence>
<evidence type="ECO:0000256" key="1">
    <source>
        <dbReference type="ARBA" id="ARBA00022801"/>
    </source>
</evidence>
<dbReference type="AlphaFoldDB" id="A0A5Q3Q2I7"/>
<feature type="region of interest" description="Disordered" evidence="2">
    <location>
        <begin position="40"/>
        <end position="80"/>
    </location>
</feature>
<dbReference type="Gene3D" id="2.40.260.10">
    <property type="entry name" value="Sortase"/>
    <property type="match status" value="1"/>
</dbReference>
<dbReference type="InterPro" id="IPR005754">
    <property type="entry name" value="Sortase"/>
</dbReference>
<keyword evidence="1" id="KW-0378">Hydrolase</keyword>
<evidence type="ECO:0000313" key="4">
    <source>
        <dbReference type="Proteomes" id="UP000371041"/>
    </source>
</evidence>
<sequence>MTERNTERPRRRGRLAAVLAGAVGLAGAVALVAGIAVSGGGEPTAQQPPAPLPATTDSGAPVQPVFEPAGQPPGTVQLPQGGTATLVRKELEPTGTLPVPDGVGQATWWGAGLDAPEGATVLAGHVNWKGEIGPFDELWDAAPGGTVSVRDEQGTDFTYRVSEIVTVTKEELPAQAAELFSQGGEHRLVLVTCGGRFVGGDEGYTDNRIVIATPV</sequence>
<dbReference type="GO" id="GO:0016787">
    <property type="term" value="F:hydrolase activity"/>
    <property type="evidence" value="ECO:0007669"/>
    <property type="project" value="UniProtKB-KW"/>
</dbReference>
<dbReference type="InterPro" id="IPR042001">
    <property type="entry name" value="Sortase_F"/>
</dbReference>
<accession>A0A5Q3Q2I7</accession>
<dbReference type="CDD" id="cd05829">
    <property type="entry name" value="Sortase_F"/>
    <property type="match status" value="1"/>
</dbReference>
<dbReference type="SUPFAM" id="SSF63817">
    <property type="entry name" value="Sortase"/>
    <property type="match status" value="1"/>
</dbReference>
<keyword evidence="4" id="KW-1185">Reference proteome</keyword>
<protein>
    <submittedName>
        <fullName evidence="3">Sortase</fullName>
    </submittedName>
</protein>
<dbReference type="Pfam" id="PF04203">
    <property type="entry name" value="Sortase"/>
    <property type="match status" value="1"/>
</dbReference>